<proteinExistence type="predicted"/>
<keyword evidence="2" id="KW-1185">Reference proteome</keyword>
<dbReference type="PANTHER" id="PTHR47331">
    <property type="entry name" value="PHD-TYPE DOMAIN-CONTAINING PROTEIN"/>
    <property type="match status" value="1"/>
</dbReference>
<dbReference type="EMBL" id="KZ308270">
    <property type="protein sequence ID" value="KAG8226156.1"/>
    <property type="molecule type" value="Genomic_DNA"/>
</dbReference>
<dbReference type="OrthoDB" id="5920040at2759"/>
<evidence type="ECO:0000313" key="1">
    <source>
        <dbReference type="EMBL" id="KAG8226156.1"/>
    </source>
</evidence>
<evidence type="ECO:0008006" key="3">
    <source>
        <dbReference type="Google" id="ProtNLM"/>
    </source>
</evidence>
<dbReference type="Proteomes" id="UP000792457">
    <property type="component" value="Unassembled WGS sequence"/>
</dbReference>
<organism evidence="1 2">
    <name type="scientific">Ladona fulva</name>
    <name type="common">Scarce chaser dragonfly</name>
    <name type="synonym">Libellula fulva</name>
    <dbReference type="NCBI Taxonomy" id="123851"/>
    <lineage>
        <taxon>Eukaryota</taxon>
        <taxon>Metazoa</taxon>
        <taxon>Ecdysozoa</taxon>
        <taxon>Arthropoda</taxon>
        <taxon>Hexapoda</taxon>
        <taxon>Insecta</taxon>
        <taxon>Pterygota</taxon>
        <taxon>Palaeoptera</taxon>
        <taxon>Odonata</taxon>
        <taxon>Epiprocta</taxon>
        <taxon>Anisoptera</taxon>
        <taxon>Libelluloidea</taxon>
        <taxon>Libellulidae</taxon>
        <taxon>Ladona</taxon>
    </lineage>
</organism>
<gene>
    <name evidence="1" type="ORF">J437_LFUL007393</name>
</gene>
<reference evidence="1" key="1">
    <citation type="submission" date="2013-04" db="EMBL/GenBank/DDBJ databases">
        <authorList>
            <person name="Qu J."/>
            <person name="Murali S.C."/>
            <person name="Bandaranaike D."/>
            <person name="Bellair M."/>
            <person name="Blankenburg K."/>
            <person name="Chao H."/>
            <person name="Dinh H."/>
            <person name="Doddapaneni H."/>
            <person name="Downs B."/>
            <person name="Dugan-Rocha S."/>
            <person name="Elkadiri S."/>
            <person name="Gnanaolivu R.D."/>
            <person name="Hernandez B."/>
            <person name="Javaid M."/>
            <person name="Jayaseelan J.C."/>
            <person name="Lee S."/>
            <person name="Li M."/>
            <person name="Ming W."/>
            <person name="Munidasa M."/>
            <person name="Muniz J."/>
            <person name="Nguyen L."/>
            <person name="Ongeri F."/>
            <person name="Osuji N."/>
            <person name="Pu L.-L."/>
            <person name="Puazo M."/>
            <person name="Qu C."/>
            <person name="Quiroz J."/>
            <person name="Raj R."/>
            <person name="Weissenberger G."/>
            <person name="Xin Y."/>
            <person name="Zou X."/>
            <person name="Han Y."/>
            <person name="Richards S."/>
            <person name="Worley K."/>
            <person name="Muzny D."/>
            <person name="Gibbs R."/>
        </authorList>
    </citation>
    <scope>NUCLEOTIDE SEQUENCE</scope>
    <source>
        <strain evidence="1">Sampled in the wild</strain>
    </source>
</reference>
<accession>A0A8K0K0P0</accession>
<dbReference type="AlphaFoldDB" id="A0A8K0K0P0"/>
<name>A0A8K0K0P0_LADFU</name>
<protein>
    <recommendedName>
        <fullName evidence="3">Reverse transcriptase domain-containing protein</fullName>
    </recommendedName>
</protein>
<dbReference type="Gene3D" id="3.30.70.270">
    <property type="match status" value="1"/>
</dbReference>
<reference evidence="1" key="2">
    <citation type="submission" date="2017-10" db="EMBL/GenBank/DDBJ databases">
        <title>Ladona fulva Genome sequencing and assembly.</title>
        <authorList>
            <person name="Murali S."/>
            <person name="Richards S."/>
            <person name="Bandaranaike D."/>
            <person name="Bellair M."/>
            <person name="Blankenburg K."/>
            <person name="Chao H."/>
            <person name="Dinh H."/>
            <person name="Doddapaneni H."/>
            <person name="Dugan-Rocha S."/>
            <person name="Elkadiri S."/>
            <person name="Gnanaolivu R."/>
            <person name="Hernandez B."/>
            <person name="Skinner E."/>
            <person name="Javaid M."/>
            <person name="Lee S."/>
            <person name="Li M."/>
            <person name="Ming W."/>
            <person name="Munidasa M."/>
            <person name="Muniz J."/>
            <person name="Nguyen L."/>
            <person name="Hughes D."/>
            <person name="Osuji N."/>
            <person name="Pu L.-L."/>
            <person name="Puazo M."/>
            <person name="Qu C."/>
            <person name="Quiroz J."/>
            <person name="Raj R."/>
            <person name="Weissenberger G."/>
            <person name="Xin Y."/>
            <person name="Zou X."/>
            <person name="Han Y."/>
            <person name="Worley K."/>
            <person name="Muzny D."/>
            <person name="Gibbs R."/>
        </authorList>
    </citation>
    <scope>NUCLEOTIDE SEQUENCE</scope>
    <source>
        <strain evidence="1">Sampled in the wild</strain>
    </source>
</reference>
<sequence>MQEYIDLGHMKAIQGKTKEMECCHYLLHHGVWKESSSTTKLRVVFNGSQRTSRGVSLNSKLHTGANLLPDLGDVVSRLRGYRFVFTADIEKMFRQILVDERDQNLQNILWRFNVNDPLLSYRLQTLTYGLVCSPFLAIRCIRQLALEEGHAFPLAVPVLLEEIYMDDRSTGYLLHWTQLLQKS</sequence>
<dbReference type="Gene3D" id="3.10.10.10">
    <property type="entry name" value="HIV Type 1 Reverse Transcriptase, subunit A, domain 1"/>
    <property type="match status" value="1"/>
</dbReference>
<evidence type="ECO:0000313" key="2">
    <source>
        <dbReference type="Proteomes" id="UP000792457"/>
    </source>
</evidence>
<dbReference type="GO" id="GO:0071897">
    <property type="term" value="P:DNA biosynthetic process"/>
    <property type="evidence" value="ECO:0007669"/>
    <property type="project" value="UniProtKB-ARBA"/>
</dbReference>
<dbReference type="InterPro" id="IPR043502">
    <property type="entry name" value="DNA/RNA_pol_sf"/>
</dbReference>
<dbReference type="SUPFAM" id="SSF56672">
    <property type="entry name" value="DNA/RNA polymerases"/>
    <property type="match status" value="1"/>
</dbReference>
<dbReference type="InterPro" id="IPR043128">
    <property type="entry name" value="Rev_trsase/Diguanyl_cyclase"/>
</dbReference>
<comment type="caution">
    <text evidence="1">The sequence shown here is derived from an EMBL/GenBank/DDBJ whole genome shotgun (WGS) entry which is preliminary data.</text>
</comment>
<dbReference type="PANTHER" id="PTHR47331:SF5">
    <property type="entry name" value="RIBONUCLEASE H"/>
    <property type="match status" value="1"/>
</dbReference>